<proteinExistence type="predicted"/>
<dbReference type="AlphaFoldDB" id="A0A1L7WG16"/>
<feature type="compositionally biased region" description="Basic residues" evidence="1">
    <location>
        <begin position="104"/>
        <end position="121"/>
    </location>
</feature>
<evidence type="ECO:0000313" key="3">
    <source>
        <dbReference type="Proteomes" id="UP000184330"/>
    </source>
</evidence>
<feature type="region of interest" description="Disordered" evidence="1">
    <location>
        <begin position="83"/>
        <end position="145"/>
    </location>
</feature>
<sequence length="145" mass="16903">MSNTHFKEPGIFLCCNCDQVNHIDFNINFPSQCSCQHDLCDGCGKTQAIYEPVKKEYDDDHVQDYYEKGKELRHIKFRIKDGEVENENDYEDTDELRSSTGVSRKTKSMTKLKTLMKKAKGLGKSLSPSRLRMETRRITERRESQ</sequence>
<keyword evidence="3" id="KW-1185">Reference proteome</keyword>
<feature type="compositionally biased region" description="Acidic residues" evidence="1">
    <location>
        <begin position="84"/>
        <end position="94"/>
    </location>
</feature>
<name>A0A1L7WG16_9HELO</name>
<reference evidence="2 3" key="1">
    <citation type="submission" date="2016-03" db="EMBL/GenBank/DDBJ databases">
        <authorList>
            <person name="Ploux O."/>
        </authorList>
    </citation>
    <scope>NUCLEOTIDE SEQUENCE [LARGE SCALE GENOMIC DNA]</scope>
    <source>
        <strain evidence="2 3">UAMH 11012</strain>
    </source>
</reference>
<dbReference type="EMBL" id="FJOG01000002">
    <property type="protein sequence ID" value="CZR51711.1"/>
    <property type="molecule type" value="Genomic_DNA"/>
</dbReference>
<dbReference type="OrthoDB" id="3559289at2759"/>
<gene>
    <name evidence="2" type="ORF">PAC_01588</name>
</gene>
<feature type="compositionally biased region" description="Basic and acidic residues" evidence="1">
    <location>
        <begin position="131"/>
        <end position="145"/>
    </location>
</feature>
<protein>
    <submittedName>
        <fullName evidence="2">Uncharacterized protein</fullName>
    </submittedName>
</protein>
<evidence type="ECO:0000256" key="1">
    <source>
        <dbReference type="SAM" id="MobiDB-lite"/>
    </source>
</evidence>
<evidence type="ECO:0000313" key="2">
    <source>
        <dbReference type="EMBL" id="CZR51711.1"/>
    </source>
</evidence>
<dbReference type="Proteomes" id="UP000184330">
    <property type="component" value="Unassembled WGS sequence"/>
</dbReference>
<accession>A0A1L7WG16</accession>
<organism evidence="2 3">
    <name type="scientific">Phialocephala subalpina</name>
    <dbReference type="NCBI Taxonomy" id="576137"/>
    <lineage>
        <taxon>Eukaryota</taxon>
        <taxon>Fungi</taxon>
        <taxon>Dikarya</taxon>
        <taxon>Ascomycota</taxon>
        <taxon>Pezizomycotina</taxon>
        <taxon>Leotiomycetes</taxon>
        <taxon>Helotiales</taxon>
        <taxon>Mollisiaceae</taxon>
        <taxon>Phialocephala</taxon>
        <taxon>Phialocephala fortinii species complex</taxon>
    </lineage>
</organism>